<dbReference type="RefSeq" id="WP_126776506.1">
    <property type="nucleotide sequence ID" value="NZ_PIPM01000003.1"/>
</dbReference>
<dbReference type="Gene3D" id="3.40.50.1980">
    <property type="entry name" value="Nitrogenase molybdenum iron protein domain"/>
    <property type="match status" value="1"/>
</dbReference>
<evidence type="ECO:0000313" key="2">
    <source>
        <dbReference type="Proteomes" id="UP000288405"/>
    </source>
</evidence>
<reference evidence="1 2" key="1">
    <citation type="journal article" date="2011" name="Front. Microbiol.">
        <title>Genomic signatures of strain selection and enhancement in Bacillus atrophaeus var. globigii, a historical biowarfare simulant.</title>
        <authorList>
            <person name="Gibbons H.S."/>
            <person name="Broomall S.M."/>
            <person name="McNew L.A."/>
            <person name="Daligault H."/>
            <person name="Chapman C."/>
            <person name="Bruce D."/>
            <person name="Karavis M."/>
            <person name="Krepps M."/>
            <person name="McGregor P.A."/>
            <person name="Hong C."/>
            <person name="Park K.H."/>
            <person name="Akmal A."/>
            <person name="Feldman A."/>
            <person name="Lin J.S."/>
            <person name="Chang W.E."/>
            <person name="Higgs B.W."/>
            <person name="Demirev P."/>
            <person name="Lindquist J."/>
            <person name="Liem A."/>
            <person name="Fochler E."/>
            <person name="Read T.D."/>
            <person name="Tapia R."/>
            <person name="Johnson S."/>
            <person name="Bishop-Lilly K.A."/>
            <person name="Detter C."/>
            <person name="Han C."/>
            <person name="Sozhamannan S."/>
            <person name="Rosenzweig C.N."/>
            <person name="Skowronski E.W."/>
        </authorList>
    </citation>
    <scope>NUCLEOTIDE SEQUENCE [LARGE SCALE GENOMIC DNA]</scope>
    <source>
        <strain evidence="1 2">GYP-17</strain>
    </source>
</reference>
<gene>
    <name evidence="1" type="ORF">CWE11_05085</name>
</gene>
<dbReference type="EMBL" id="PIPM01000003">
    <property type="protein sequence ID" value="RUO35389.1"/>
    <property type="molecule type" value="Genomic_DNA"/>
</dbReference>
<proteinExistence type="predicted"/>
<organism evidence="1 2">
    <name type="scientific">Aliidiomarina sanyensis</name>
    <dbReference type="NCBI Taxonomy" id="1249555"/>
    <lineage>
        <taxon>Bacteria</taxon>
        <taxon>Pseudomonadati</taxon>
        <taxon>Pseudomonadota</taxon>
        <taxon>Gammaproteobacteria</taxon>
        <taxon>Alteromonadales</taxon>
        <taxon>Idiomarinaceae</taxon>
        <taxon>Aliidiomarina</taxon>
    </lineage>
</organism>
<name>A0A432WNV0_9GAMM</name>
<dbReference type="AlphaFoldDB" id="A0A432WNV0"/>
<sequence length="221" mass="24344">MEQESLRVASLNYCLDQQLAPHLAADAFFPAAAHGGRVESLLQWQPDVVLATPFTSALTVRSLQAAGLRVETVAEPQRLDEVAAVRHQLTQLTGADLPVFQIEAKVSGVSTPGVVFYLANQWSFGSDTLWDEVAERMGWRNLAAQQGGGLVSVSLEQVLAWQPEILVFEQGDAEVGLAYLALQHRALRRYIEESDVRVIYLPRDLSGCMAQRLPEVIDALY</sequence>
<comment type="caution">
    <text evidence="1">The sequence shown here is derived from an EMBL/GenBank/DDBJ whole genome shotgun (WGS) entry which is preliminary data.</text>
</comment>
<evidence type="ECO:0008006" key="3">
    <source>
        <dbReference type="Google" id="ProtNLM"/>
    </source>
</evidence>
<evidence type="ECO:0000313" key="1">
    <source>
        <dbReference type="EMBL" id="RUO35389.1"/>
    </source>
</evidence>
<dbReference type="SUPFAM" id="SSF53807">
    <property type="entry name" value="Helical backbone' metal receptor"/>
    <property type="match status" value="1"/>
</dbReference>
<dbReference type="Proteomes" id="UP000288405">
    <property type="component" value="Unassembled WGS sequence"/>
</dbReference>
<dbReference type="OrthoDB" id="6238610at2"/>
<keyword evidence="2" id="KW-1185">Reference proteome</keyword>
<accession>A0A432WNV0</accession>
<protein>
    <recommendedName>
        <fullName evidence="3">Fe/B12 periplasmic-binding domain-containing protein</fullName>
    </recommendedName>
</protein>